<gene>
    <name evidence="2" type="ORF">RHGRI_013812</name>
</gene>
<dbReference type="PANTHER" id="PTHR47665">
    <property type="entry name" value="HISTONE DEACETYLASE-LIKE PROTEIN"/>
    <property type="match status" value="1"/>
</dbReference>
<sequence>MANEAPSSSSVPPVGEDREDFVHGSESGWVEARTSCDHLAAALSSDLTHIPAPDTHCSRYVIFSLVL</sequence>
<evidence type="ECO:0000313" key="3">
    <source>
        <dbReference type="Proteomes" id="UP000823749"/>
    </source>
</evidence>
<protein>
    <submittedName>
        <fullName evidence="2">Uncharacterized protein</fullName>
    </submittedName>
</protein>
<organism evidence="2 3">
    <name type="scientific">Rhododendron griersonianum</name>
    <dbReference type="NCBI Taxonomy" id="479676"/>
    <lineage>
        <taxon>Eukaryota</taxon>
        <taxon>Viridiplantae</taxon>
        <taxon>Streptophyta</taxon>
        <taxon>Embryophyta</taxon>
        <taxon>Tracheophyta</taxon>
        <taxon>Spermatophyta</taxon>
        <taxon>Magnoliopsida</taxon>
        <taxon>eudicotyledons</taxon>
        <taxon>Gunneridae</taxon>
        <taxon>Pentapetalae</taxon>
        <taxon>asterids</taxon>
        <taxon>Ericales</taxon>
        <taxon>Ericaceae</taxon>
        <taxon>Ericoideae</taxon>
        <taxon>Rhodoreae</taxon>
        <taxon>Rhododendron</taxon>
    </lineage>
</organism>
<keyword evidence="3" id="KW-1185">Reference proteome</keyword>
<accession>A0AAV6K705</accession>
<name>A0AAV6K705_9ERIC</name>
<feature type="compositionally biased region" description="Polar residues" evidence="1">
    <location>
        <begin position="1"/>
        <end position="11"/>
    </location>
</feature>
<dbReference type="EMBL" id="JACTNZ010000005">
    <property type="protein sequence ID" value="KAG5548233.1"/>
    <property type="molecule type" value="Genomic_DNA"/>
</dbReference>
<dbReference type="PANTHER" id="PTHR47665:SF1">
    <property type="entry name" value="HISTONE DEACETYLASE-LIKE PROTEIN"/>
    <property type="match status" value="1"/>
</dbReference>
<comment type="caution">
    <text evidence="2">The sequence shown here is derived from an EMBL/GenBank/DDBJ whole genome shotgun (WGS) entry which is preliminary data.</text>
</comment>
<proteinExistence type="predicted"/>
<reference evidence="2" key="1">
    <citation type="submission" date="2020-08" db="EMBL/GenBank/DDBJ databases">
        <title>Plant Genome Project.</title>
        <authorList>
            <person name="Zhang R.-G."/>
        </authorList>
    </citation>
    <scope>NUCLEOTIDE SEQUENCE</scope>
    <source>
        <strain evidence="2">WSP0</strain>
        <tissue evidence="2">Leaf</tissue>
    </source>
</reference>
<evidence type="ECO:0000256" key="1">
    <source>
        <dbReference type="SAM" id="MobiDB-lite"/>
    </source>
</evidence>
<evidence type="ECO:0000313" key="2">
    <source>
        <dbReference type="EMBL" id="KAG5548233.1"/>
    </source>
</evidence>
<dbReference type="AlphaFoldDB" id="A0AAV6K705"/>
<feature type="region of interest" description="Disordered" evidence="1">
    <location>
        <begin position="1"/>
        <end position="26"/>
    </location>
</feature>
<dbReference type="Proteomes" id="UP000823749">
    <property type="component" value="Chromosome 5"/>
</dbReference>